<evidence type="ECO:0000313" key="2">
    <source>
        <dbReference type="EMBL" id="EKT56418.1"/>
    </source>
</evidence>
<dbReference type="AlphaFoldDB" id="K8W736"/>
<dbReference type="HOGENOM" id="CLU_045101_1_0_6"/>
<sequence length="396" mass="43063">MIPKLEITQQGIIAPTTQEVIDGLWSLMKGAFGEKLNVSMDTPQGQLVTTLAAIITDERNQLIELFNQFDPRYADGQMQDAIGYLYFLQRKQATKSVAELTFNGLSGVTIPSGFQILDEAGLYWSTTGESRIGANGLATVNASCNTAGMVSAQPNTINRIVRNISGLDSVTNNTAAAIGRNAESRQEFELRREQSVAKNAKNTNDATYGAVNNIKDVIDCYVVDNPSDNTITVGVTNYALIRNSIAVSVVGGDDNEIAKQILIKAGTGCSFVGNTTVTYQDTVNFPYLPPSYEIKFIRPAPIPVQFIVTYQDATKVTSQEKETIKKAILNEFTSGRGKGQIAKRLIASDYVCSVSGMSANRMIDIMVSRDSGAPVTYLDFGIDEYPVLAEDDIRIE</sequence>
<comment type="caution">
    <text evidence="2">The sequence shown here is derived from an EMBL/GenBank/DDBJ whole genome shotgun (WGS) entry which is preliminary data.</text>
</comment>
<gene>
    <name evidence="2" type="ORF">OO7_10782</name>
</gene>
<dbReference type="RefSeq" id="WP_008915961.1">
    <property type="nucleotide sequence ID" value="NZ_CM001773.1"/>
</dbReference>
<organism evidence="2 3">
    <name type="scientific">Providencia sneebia DSM 19967</name>
    <dbReference type="NCBI Taxonomy" id="1141660"/>
    <lineage>
        <taxon>Bacteria</taxon>
        <taxon>Pseudomonadati</taxon>
        <taxon>Pseudomonadota</taxon>
        <taxon>Gammaproteobacteria</taxon>
        <taxon>Enterobacterales</taxon>
        <taxon>Morganellaceae</taxon>
        <taxon>Providencia</taxon>
    </lineage>
</organism>
<accession>K8W736</accession>
<name>K8W736_9GAMM</name>
<protein>
    <recommendedName>
        <fullName evidence="1">Baseplate protein J-like barrel domain-containing protein</fullName>
    </recommendedName>
</protein>
<dbReference type="PATRIC" id="fig|1141660.3.peg.2154"/>
<evidence type="ECO:0000259" key="1">
    <source>
        <dbReference type="Pfam" id="PF04865"/>
    </source>
</evidence>
<dbReference type="PANTHER" id="PTHR37829:SF3">
    <property type="entry name" value="PROTEIN JAYE-RELATED"/>
    <property type="match status" value="1"/>
</dbReference>
<dbReference type="EMBL" id="AKKN01000009">
    <property type="protein sequence ID" value="EKT56418.1"/>
    <property type="molecule type" value="Genomic_DNA"/>
</dbReference>
<dbReference type="Proteomes" id="UP000010290">
    <property type="component" value="Chromosome"/>
</dbReference>
<dbReference type="OrthoDB" id="7497539at2"/>
<dbReference type="InterPro" id="IPR006949">
    <property type="entry name" value="Barrel_Baseplate_J-like"/>
</dbReference>
<dbReference type="InterPro" id="IPR052399">
    <property type="entry name" value="Phage_Baseplate_Assmbl_Protein"/>
</dbReference>
<feature type="domain" description="Baseplate protein J-like barrel" evidence="1">
    <location>
        <begin position="100"/>
        <end position="177"/>
    </location>
</feature>
<reference evidence="2 3" key="1">
    <citation type="journal article" date="2012" name="BMC Genomics">
        <title>Comparative genomics of bacteria in the genus Providencia isolated from wild Drosophila melanogaster.</title>
        <authorList>
            <person name="Galac M.R."/>
            <person name="Lazzaro B.P."/>
        </authorList>
    </citation>
    <scope>NUCLEOTIDE SEQUENCE [LARGE SCALE GENOMIC DNA]</scope>
    <source>
        <strain evidence="2 3">DSM 19967</strain>
    </source>
</reference>
<dbReference type="PANTHER" id="PTHR37829">
    <property type="entry name" value="PHAGE-LIKE ELEMENT PBSX PROTEIN XKDT"/>
    <property type="match status" value="1"/>
</dbReference>
<keyword evidence="3" id="KW-1185">Reference proteome</keyword>
<proteinExistence type="predicted"/>
<dbReference type="Pfam" id="PF04865">
    <property type="entry name" value="Baseplate_J"/>
    <property type="match status" value="1"/>
</dbReference>
<evidence type="ECO:0000313" key="3">
    <source>
        <dbReference type="Proteomes" id="UP000010290"/>
    </source>
</evidence>